<sequence length="252" mass="27648">MGQNFIIVRVEASLSSLASFYGHEWRSLFPQVKKEQDLQTQAGGVTRPSAPFAGMGKKVKNWEQLQYCTVLQSHMSSENGGPHDEELGADQHAPISETGSPSRDRWSYVFLILQACQILVSSVEESRRRSLALAGISAAPSNRVLISTSDTGNHGGRVLEIAEVLKACRNVGVKIFMTAPTRRGWIRQKKILIMGNALPFDRLFLMECLKQKGHLVVVVGGRTHETPSLKATDVGVKLGTWSHGSKSQSIPI</sequence>
<protein>
    <submittedName>
        <fullName evidence="2">Uncharacterized protein</fullName>
    </submittedName>
</protein>
<evidence type="ECO:0000313" key="3">
    <source>
        <dbReference type="Proteomes" id="UP000288805"/>
    </source>
</evidence>
<dbReference type="Gene3D" id="3.40.50.1000">
    <property type="entry name" value="HAD superfamily/HAD-like"/>
    <property type="match status" value="1"/>
</dbReference>
<comment type="caution">
    <text evidence="2">The sequence shown here is derived from an EMBL/GenBank/DDBJ whole genome shotgun (WGS) entry which is preliminary data.</text>
</comment>
<evidence type="ECO:0000313" key="2">
    <source>
        <dbReference type="EMBL" id="RVW87185.1"/>
    </source>
</evidence>
<dbReference type="InterPro" id="IPR023214">
    <property type="entry name" value="HAD_sf"/>
</dbReference>
<dbReference type="Proteomes" id="UP000288805">
    <property type="component" value="Unassembled WGS sequence"/>
</dbReference>
<evidence type="ECO:0000256" key="1">
    <source>
        <dbReference type="SAM" id="MobiDB-lite"/>
    </source>
</evidence>
<dbReference type="AlphaFoldDB" id="A0A438HRW3"/>
<gene>
    <name evidence="2" type="ORF">CK203_026964</name>
</gene>
<feature type="region of interest" description="Disordered" evidence="1">
    <location>
        <begin position="74"/>
        <end position="100"/>
    </location>
</feature>
<accession>A0A438HRW3</accession>
<proteinExistence type="predicted"/>
<name>A0A438HRW3_VITVI</name>
<reference evidence="2 3" key="1">
    <citation type="journal article" date="2018" name="PLoS Genet.">
        <title>Population sequencing reveals clonal diversity and ancestral inbreeding in the grapevine cultivar Chardonnay.</title>
        <authorList>
            <person name="Roach M.J."/>
            <person name="Johnson D.L."/>
            <person name="Bohlmann J."/>
            <person name="van Vuuren H.J."/>
            <person name="Jones S.J."/>
            <person name="Pretorius I.S."/>
            <person name="Schmidt S.A."/>
            <person name="Borneman A.R."/>
        </authorList>
    </citation>
    <scope>NUCLEOTIDE SEQUENCE [LARGE SCALE GENOMIC DNA]</scope>
    <source>
        <strain evidence="3">cv. Chardonnay</strain>
        <tissue evidence="2">Leaf</tissue>
    </source>
</reference>
<organism evidence="2 3">
    <name type="scientific">Vitis vinifera</name>
    <name type="common">Grape</name>
    <dbReference type="NCBI Taxonomy" id="29760"/>
    <lineage>
        <taxon>Eukaryota</taxon>
        <taxon>Viridiplantae</taxon>
        <taxon>Streptophyta</taxon>
        <taxon>Embryophyta</taxon>
        <taxon>Tracheophyta</taxon>
        <taxon>Spermatophyta</taxon>
        <taxon>Magnoliopsida</taxon>
        <taxon>eudicotyledons</taxon>
        <taxon>Gunneridae</taxon>
        <taxon>Pentapetalae</taxon>
        <taxon>rosids</taxon>
        <taxon>Vitales</taxon>
        <taxon>Vitaceae</taxon>
        <taxon>Viteae</taxon>
        <taxon>Vitis</taxon>
    </lineage>
</organism>
<dbReference type="EMBL" id="QGNW01000186">
    <property type="protein sequence ID" value="RVW87185.1"/>
    <property type="molecule type" value="Genomic_DNA"/>
</dbReference>